<gene>
    <name evidence="13" type="ORF">CLG85_18825</name>
</gene>
<evidence type="ECO:0000256" key="8">
    <source>
        <dbReference type="ARBA" id="ARBA00031282"/>
    </source>
</evidence>
<sequence>MTSLTTGNGPRLLKDTGLDAERVPFDKLPVIDLAAIFTEDEDAKRELALALRRACSEIGFFYVKNHGVPQAVIDGAFATARRYFALPDAEKLKIHVAKSRNNRGYAALLEENTDPTARGDLHESWDMALEVPADDPDVLAGKVLYGPNQWPEDDAAFRADVTAYYDEMLRLSHALLHAFALSLELEEAHFDALVEKPLATLRLLHYPPQEGEVDERQIGIGAHSDYECFTILAQDDPRIRALQVLNSEGDWISAPPLPGHFVVNIGDQMARWTNDLFASTVHRAINRSGVERYSIPFFFGPSYDSVIQPLDSCIDADHPAKYEPITSGAYINGRFAETLAHYDPNKELAD</sequence>
<dbReference type="RefSeq" id="WP_095883630.1">
    <property type="nucleotide sequence ID" value="NZ_NTHN02000009.1"/>
</dbReference>
<dbReference type="Gene3D" id="2.60.120.330">
    <property type="entry name" value="B-lactam Antibiotic, Isopenicillin N Synthase, Chain"/>
    <property type="match status" value="1"/>
</dbReference>
<keyword evidence="11" id="KW-0560">Oxidoreductase</keyword>
<comment type="pathway">
    <text evidence="2">Alkene biosynthesis; ethylene biosynthesis via 2-oxoglutarate.</text>
</comment>
<dbReference type="GO" id="GO:0046872">
    <property type="term" value="F:metal ion binding"/>
    <property type="evidence" value="ECO:0007669"/>
    <property type="project" value="UniProtKB-KW"/>
</dbReference>
<evidence type="ECO:0000256" key="6">
    <source>
        <dbReference type="ARBA" id="ARBA00022666"/>
    </source>
</evidence>
<organism evidence="13">
    <name type="scientific">Alloyangia mangrovi</name>
    <dbReference type="NCBI Taxonomy" id="1779329"/>
    <lineage>
        <taxon>Bacteria</taxon>
        <taxon>Pseudomonadati</taxon>
        <taxon>Pseudomonadota</taxon>
        <taxon>Alphaproteobacteria</taxon>
        <taxon>Rhodobacterales</taxon>
        <taxon>Roseobacteraceae</taxon>
        <taxon>Alloyangia</taxon>
    </lineage>
</organism>
<accession>A0A2A3JR63</accession>
<evidence type="ECO:0000256" key="9">
    <source>
        <dbReference type="ARBA" id="ARBA00047725"/>
    </source>
</evidence>
<evidence type="ECO:0000256" key="2">
    <source>
        <dbReference type="ARBA" id="ARBA00004767"/>
    </source>
</evidence>
<dbReference type="InterPro" id="IPR026992">
    <property type="entry name" value="DIOX_N"/>
</dbReference>
<protein>
    <recommendedName>
        <fullName evidence="5">2-oxoglutarate-dependent ethylene/succinate-forming enzyme</fullName>
        <ecNumber evidence="4">1.13.12.19</ecNumber>
        <ecNumber evidence="3">1.14.20.7</ecNumber>
    </recommendedName>
    <alternativeName>
        <fullName evidence="7">2-oxoglutarate dioxygenase (ethylene-forming)</fullName>
    </alternativeName>
    <alternativeName>
        <fullName evidence="8">2-oxoglutarate/L-arginine monooxygenase/decarboxylase (succinate-forming)</fullName>
    </alternativeName>
</protein>
<dbReference type="EC" id="1.14.20.7" evidence="3"/>
<evidence type="ECO:0000256" key="11">
    <source>
        <dbReference type="RuleBase" id="RU003682"/>
    </source>
</evidence>
<dbReference type="InterPro" id="IPR027443">
    <property type="entry name" value="IPNS-like_sf"/>
</dbReference>
<dbReference type="EC" id="1.13.12.19" evidence="4"/>
<dbReference type="SUPFAM" id="SSF51197">
    <property type="entry name" value="Clavaminate synthase-like"/>
    <property type="match status" value="1"/>
</dbReference>
<comment type="cofactor">
    <cofactor evidence="1">
        <name>Fe(2+)</name>
        <dbReference type="ChEBI" id="CHEBI:29033"/>
    </cofactor>
</comment>
<dbReference type="EMBL" id="NTHN01000335">
    <property type="protein sequence ID" value="PBD17681.1"/>
    <property type="molecule type" value="Genomic_DNA"/>
</dbReference>
<keyword evidence="6" id="KW-0266">Ethylene biosynthesis</keyword>
<proteinExistence type="inferred from homology"/>
<dbReference type="InterPro" id="IPR044861">
    <property type="entry name" value="IPNS-like_FE2OG_OXY"/>
</dbReference>
<dbReference type="Pfam" id="PF03171">
    <property type="entry name" value="2OG-FeII_Oxy"/>
    <property type="match status" value="1"/>
</dbReference>
<dbReference type="InterPro" id="IPR050231">
    <property type="entry name" value="Iron_ascorbate_oxido_reductase"/>
</dbReference>
<feature type="domain" description="Fe2OG dioxygenase" evidence="12">
    <location>
        <begin position="196"/>
        <end position="301"/>
    </location>
</feature>
<evidence type="ECO:0000256" key="1">
    <source>
        <dbReference type="ARBA" id="ARBA00001954"/>
    </source>
</evidence>
<comment type="catalytic activity">
    <reaction evidence="10">
        <text>L-arginine + 2-oxoglutarate + O2 = guanidine + L-glutamate 5-semialdehyde + succinate + CO2</text>
        <dbReference type="Rhea" id="RHEA:31535"/>
        <dbReference type="ChEBI" id="CHEBI:15379"/>
        <dbReference type="ChEBI" id="CHEBI:16526"/>
        <dbReference type="ChEBI" id="CHEBI:16810"/>
        <dbReference type="ChEBI" id="CHEBI:30031"/>
        <dbReference type="ChEBI" id="CHEBI:30087"/>
        <dbReference type="ChEBI" id="CHEBI:32682"/>
        <dbReference type="ChEBI" id="CHEBI:58066"/>
        <dbReference type="EC" id="1.14.20.7"/>
    </reaction>
</comment>
<comment type="similarity">
    <text evidence="11">Belongs to the iron/ascorbate-dependent oxidoreductase family.</text>
</comment>
<dbReference type="GO" id="GO:0009693">
    <property type="term" value="P:ethylene biosynthetic process"/>
    <property type="evidence" value="ECO:0007669"/>
    <property type="project" value="UniProtKB-KW"/>
</dbReference>
<dbReference type="PRINTS" id="PR00682">
    <property type="entry name" value="IPNSYNTHASE"/>
</dbReference>
<evidence type="ECO:0000256" key="5">
    <source>
        <dbReference type="ARBA" id="ARBA00019045"/>
    </source>
</evidence>
<dbReference type="InterPro" id="IPR005123">
    <property type="entry name" value="Oxoglu/Fe-dep_dioxygenase_dom"/>
</dbReference>
<evidence type="ECO:0000256" key="4">
    <source>
        <dbReference type="ARBA" id="ARBA00012531"/>
    </source>
</evidence>
<keyword evidence="11" id="KW-0408">Iron</keyword>
<evidence type="ECO:0000259" key="12">
    <source>
        <dbReference type="PROSITE" id="PS51471"/>
    </source>
</evidence>
<dbReference type="AlphaFoldDB" id="A0A2A3JR63"/>
<evidence type="ECO:0000313" key="13">
    <source>
        <dbReference type="EMBL" id="PBD17681.1"/>
    </source>
</evidence>
<comment type="caution">
    <text evidence="13">The sequence shown here is derived from an EMBL/GenBank/DDBJ whole genome shotgun (WGS) entry which is preliminary data.</text>
</comment>
<name>A0A2A3JR63_9RHOB</name>
<evidence type="ECO:0000256" key="10">
    <source>
        <dbReference type="ARBA" id="ARBA00049359"/>
    </source>
</evidence>
<dbReference type="Pfam" id="PF14226">
    <property type="entry name" value="DIOX_N"/>
    <property type="match status" value="1"/>
</dbReference>
<keyword evidence="11" id="KW-0479">Metal-binding</keyword>
<evidence type="ECO:0000256" key="3">
    <source>
        <dbReference type="ARBA" id="ARBA00012293"/>
    </source>
</evidence>
<dbReference type="PROSITE" id="PS51471">
    <property type="entry name" value="FE2OG_OXY"/>
    <property type="match status" value="1"/>
</dbReference>
<reference evidence="13" key="1">
    <citation type="submission" date="2017-09" db="EMBL/GenBank/DDBJ databases">
        <title>Yangia sp. SAOS 153D whole genome sequencing.</title>
        <authorList>
            <person name="Verma A."/>
            <person name="Krishnamurthi S."/>
        </authorList>
    </citation>
    <scope>NUCLEOTIDE SEQUENCE [LARGE SCALE GENOMIC DNA]</scope>
    <source>
        <strain evidence="13">SAOS 153D</strain>
    </source>
</reference>
<dbReference type="GO" id="GO:0102276">
    <property type="term" value="F:2-oxoglutarate oxygenase/decarboxylase (ethylene-forming) activity"/>
    <property type="evidence" value="ECO:0007669"/>
    <property type="project" value="UniProtKB-EC"/>
</dbReference>
<evidence type="ECO:0000256" key="7">
    <source>
        <dbReference type="ARBA" id="ARBA00031011"/>
    </source>
</evidence>
<dbReference type="PANTHER" id="PTHR47990">
    <property type="entry name" value="2-OXOGLUTARATE (2OG) AND FE(II)-DEPENDENT OXYGENASE SUPERFAMILY PROTEIN-RELATED"/>
    <property type="match status" value="1"/>
</dbReference>
<dbReference type="OrthoDB" id="21825at2"/>
<comment type="catalytic activity">
    <reaction evidence="9">
        <text>2-oxoglutarate + O2 + 2 H(+) = ethene + 3 CO2 + H2O</text>
        <dbReference type="Rhea" id="RHEA:31523"/>
        <dbReference type="ChEBI" id="CHEBI:15377"/>
        <dbReference type="ChEBI" id="CHEBI:15378"/>
        <dbReference type="ChEBI" id="CHEBI:15379"/>
        <dbReference type="ChEBI" id="CHEBI:16526"/>
        <dbReference type="ChEBI" id="CHEBI:16810"/>
        <dbReference type="ChEBI" id="CHEBI:18153"/>
        <dbReference type="EC" id="1.13.12.19"/>
    </reaction>
</comment>